<comment type="caution">
    <text evidence="3">The sequence shown here is derived from an EMBL/GenBank/DDBJ whole genome shotgun (WGS) entry which is preliminary data.</text>
</comment>
<name>A0ABW0H5S0_9HYPH</name>
<feature type="chain" id="PRO_5046950182" description="PsiF repeat-containing protein" evidence="2">
    <location>
        <begin position="23"/>
        <end position="91"/>
    </location>
</feature>
<feature type="compositionally biased region" description="Low complexity" evidence="1">
    <location>
        <begin position="26"/>
        <end position="69"/>
    </location>
</feature>
<keyword evidence="2" id="KW-0732">Signal</keyword>
<evidence type="ECO:0000256" key="1">
    <source>
        <dbReference type="SAM" id="MobiDB-lite"/>
    </source>
</evidence>
<dbReference type="RefSeq" id="WP_377006666.1">
    <property type="nucleotide sequence ID" value="NZ_JBHSLV010000008.1"/>
</dbReference>
<feature type="signal peptide" evidence="2">
    <location>
        <begin position="1"/>
        <end position="22"/>
    </location>
</feature>
<keyword evidence="4" id="KW-1185">Reference proteome</keyword>
<proteinExistence type="predicted"/>
<accession>A0ABW0H5S0</accession>
<feature type="region of interest" description="Disordered" evidence="1">
    <location>
        <begin position="26"/>
        <end position="91"/>
    </location>
</feature>
<organism evidence="3 4">
    <name type="scientific">Bosea vestrisii</name>
    <dbReference type="NCBI Taxonomy" id="151416"/>
    <lineage>
        <taxon>Bacteria</taxon>
        <taxon>Pseudomonadati</taxon>
        <taxon>Pseudomonadota</taxon>
        <taxon>Alphaproteobacteria</taxon>
        <taxon>Hyphomicrobiales</taxon>
        <taxon>Boseaceae</taxon>
        <taxon>Bosea</taxon>
    </lineage>
</organism>
<sequence>MTLSRVLLPFAALALLSGQVFAQAAAQPATTAKPASPVTAPAAKPASPAAQPTKMTAEAKAAKSKACSTEADKQGLHGKARKTFRSDCKRR</sequence>
<reference evidence="4" key="1">
    <citation type="journal article" date="2019" name="Int. J. Syst. Evol. Microbiol.">
        <title>The Global Catalogue of Microorganisms (GCM) 10K type strain sequencing project: providing services to taxonomists for standard genome sequencing and annotation.</title>
        <authorList>
            <consortium name="The Broad Institute Genomics Platform"/>
            <consortium name="The Broad Institute Genome Sequencing Center for Infectious Disease"/>
            <person name="Wu L."/>
            <person name="Ma J."/>
        </authorList>
    </citation>
    <scope>NUCLEOTIDE SEQUENCE [LARGE SCALE GENOMIC DNA]</scope>
    <source>
        <strain evidence="4">CGMCC 1.16326</strain>
    </source>
</reference>
<evidence type="ECO:0000313" key="4">
    <source>
        <dbReference type="Proteomes" id="UP001596104"/>
    </source>
</evidence>
<dbReference type="Proteomes" id="UP001596104">
    <property type="component" value="Unassembled WGS sequence"/>
</dbReference>
<evidence type="ECO:0000256" key="2">
    <source>
        <dbReference type="SAM" id="SignalP"/>
    </source>
</evidence>
<gene>
    <name evidence="3" type="ORF">ACFPPC_04560</name>
</gene>
<evidence type="ECO:0008006" key="5">
    <source>
        <dbReference type="Google" id="ProtNLM"/>
    </source>
</evidence>
<evidence type="ECO:0000313" key="3">
    <source>
        <dbReference type="EMBL" id="MFC5391910.1"/>
    </source>
</evidence>
<dbReference type="EMBL" id="JBHSLV010000008">
    <property type="protein sequence ID" value="MFC5391910.1"/>
    <property type="molecule type" value="Genomic_DNA"/>
</dbReference>
<protein>
    <recommendedName>
        <fullName evidence="5">PsiF repeat-containing protein</fullName>
    </recommendedName>
</protein>